<accession>A0A9D2S6U9</accession>
<evidence type="ECO:0000313" key="13">
    <source>
        <dbReference type="Proteomes" id="UP000824211"/>
    </source>
</evidence>
<dbReference type="GO" id="GO:0000049">
    <property type="term" value="F:tRNA binding"/>
    <property type="evidence" value="ECO:0007669"/>
    <property type="project" value="UniProtKB-KW"/>
</dbReference>
<dbReference type="SUPFAM" id="SSF52402">
    <property type="entry name" value="Adenine nucleotide alpha hydrolases-like"/>
    <property type="match status" value="1"/>
</dbReference>
<organism evidence="12 13">
    <name type="scientific">Candidatus Faecalibacterium faecipullorum</name>
    <dbReference type="NCBI Taxonomy" id="2838578"/>
    <lineage>
        <taxon>Bacteria</taxon>
        <taxon>Bacillati</taxon>
        <taxon>Bacillota</taxon>
        <taxon>Clostridia</taxon>
        <taxon>Eubacteriales</taxon>
        <taxon>Oscillospiraceae</taxon>
        <taxon>Faecalibacterium</taxon>
    </lineage>
</organism>
<keyword evidence="7" id="KW-0694">RNA-binding</keyword>
<evidence type="ECO:0000256" key="4">
    <source>
        <dbReference type="ARBA" id="ARBA00022694"/>
    </source>
</evidence>
<protein>
    <recommendedName>
        <fullName evidence="1">tRNA-uridine 2-sulfurtransferase</fullName>
        <ecNumber evidence="1">2.8.1.13</ecNumber>
    </recommendedName>
</protein>
<dbReference type="GO" id="GO:0002143">
    <property type="term" value="P:tRNA wobble position uridine thiolation"/>
    <property type="evidence" value="ECO:0007669"/>
    <property type="project" value="TreeGrafter"/>
</dbReference>
<dbReference type="EC" id="2.8.1.13" evidence="1"/>
<dbReference type="CDD" id="cd01998">
    <property type="entry name" value="MnmA_TRMU-like"/>
    <property type="match status" value="1"/>
</dbReference>
<dbReference type="Pfam" id="PF03054">
    <property type="entry name" value="tRNA_Me_trans"/>
    <property type="match status" value="1"/>
</dbReference>
<dbReference type="InterPro" id="IPR004506">
    <property type="entry name" value="MnmA-like"/>
</dbReference>
<dbReference type="NCBIfam" id="NF001138">
    <property type="entry name" value="PRK00143.1"/>
    <property type="match status" value="1"/>
</dbReference>
<keyword evidence="2" id="KW-0820">tRNA-binding</keyword>
<dbReference type="Gene3D" id="3.40.50.620">
    <property type="entry name" value="HUPs"/>
    <property type="match status" value="1"/>
</dbReference>
<dbReference type="InterPro" id="IPR046885">
    <property type="entry name" value="MnmA-like_C"/>
</dbReference>
<evidence type="ECO:0000256" key="1">
    <source>
        <dbReference type="ARBA" id="ARBA00011949"/>
    </source>
</evidence>
<evidence type="ECO:0000256" key="5">
    <source>
        <dbReference type="ARBA" id="ARBA00022741"/>
    </source>
</evidence>
<gene>
    <name evidence="12" type="primary">mnmA</name>
    <name evidence="12" type="ORF">H9771_00460</name>
</gene>
<feature type="domain" description="tRNA-specific 2-thiouridylase MnmA-like central" evidence="11">
    <location>
        <begin position="222"/>
        <end position="264"/>
    </location>
</feature>
<dbReference type="GO" id="GO:0005524">
    <property type="term" value="F:ATP binding"/>
    <property type="evidence" value="ECO:0007669"/>
    <property type="project" value="UniProtKB-KW"/>
</dbReference>
<keyword evidence="5" id="KW-0547">Nucleotide-binding</keyword>
<dbReference type="EMBL" id="DWXX01000008">
    <property type="protein sequence ID" value="HJB58126.1"/>
    <property type="molecule type" value="Genomic_DNA"/>
</dbReference>
<feature type="domain" description="tRNA-specific 2-thiouridylase MnmA-like C-terminal" evidence="10">
    <location>
        <begin position="299"/>
        <end position="355"/>
    </location>
</feature>
<dbReference type="AlphaFoldDB" id="A0A9D2S6U9"/>
<evidence type="ECO:0000313" key="12">
    <source>
        <dbReference type="EMBL" id="HJB58126.1"/>
    </source>
</evidence>
<keyword evidence="6" id="KW-0067">ATP-binding</keyword>
<keyword evidence="8" id="KW-1015">Disulfide bond</keyword>
<comment type="caution">
    <text evidence="12">The sequence shown here is derived from an EMBL/GenBank/DDBJ whole genome shotgun (WGS) entry which is preliminary data.</text>
</comment>
<keyword evidence="3 12" id="KW-0808">Transferase</keyword>
<reference evidence="12" key="1">
    <citation type="journal article" date="2021" name="PeerJ">
        <title>Extensive microbial diversity within the chicken gut microbiome revealed by metagenomics and culture.</title>
        <authorList>
            <person name="Gilroy R."/>
            <person name="Ravi A."/>
            <person name="Getino M."/>
            <person name="Pursley I."/>
            <person name="Horton D.L."/>
            <person name="Alikhan N.F."/>
            <person name="Baker D."/>
            <person name="Gharbi K."/>
            <person name="Hall N."/>
            <person name="Watson M."/>
            <person name="Adriaenssens E.M."/>
            <person name="Foster-Nyarko E."/>
            <person name="Jarju S."/>
            <person name="Secka A."/>
            <person name="Antonio M."/>
            <person name="Oren A."/>
            <person name="Chaudhuri R.R."/>
            <person name="La Ragione R."/>
            <person name="Hildebrand F."/>
            <person name="Pallen M.J."/>
        </authorList>
    </citation>
    <scope>NUCLEOTIDE SEQUENCE</scope>
    <source>
        <strain evidence="12">ChiHjej9B8-13557</strain>
    </source>
</reference>
<reference evidence="12" key="2">
    <citation type="submission" date="2021-04" db="EMBL/GenBank/DDBJ databases">
        <authorList>
            <person name="Gilroy R."/>
        </authorList>
    </citation>
    <scope>NUCLEOTIDE SEQUENCE</scope>
    <source>
        <strain evidence="12">ChiHjej9B8-13557</strain>
    </source>
</reference>
<sequence length="359" mass="37910">MSDTILPGSGFDTYEEQDKVLVGMSGGVDSSVAVRILQQQGFAVTGAVIRFSPAHAAAVDAAQKAAEQLGIECIVLDAEELFEREVIAPFCADYCAGRTPNPCVRCNPAVKFTALLAAADRLGIQYIATGHYARVEVDGDGVSRIHLPASAARDQSYMLSRLDQDVLSRLVLPLGEFDKEDVRQMARDFGLACADAPDSMEICFIPDGDYAAYIEARGCAGKAGRFISPDGADLGPHKGVLHYTVGQRKGLGIALGEPVFIREICENGDIRLARAGEEYFTRVAVAGVVTPDGAPLPAGEYLVKVRSAAPAQPARLTPVGEDEALLTFAEPVRAPAPGQTAAFYCGGALMGGGFITRAE</sequence>
<dbReference type="PANTHER" id="PTHR11933:SF5">
    <property type="entry name" value="MITOCHONDRIAL TRNA-SPECIFIC 2-THIOURIDYLASE 1"/>
    <property type="match status" value="1"/>
</dbReference>
<evidence type="ECO:0000259" key="10">
    <source>
        <dbReference type="Pfam" id="PF20258"/>
    </source>
</evidence>
<dbReference type="Gene3D" id="2.40.30.10">
    <property type="entry name" value="Translation factors"/>
    <property type="match status" value="1"/>
</dbReference>
<evidence type="ECO:0000256" key="7">
    <source>
        <dbReference type="ARBA" id="ARBA00022884"/>
    </source>
</evidence>
<evidence type="ECO:0000256" key="9">
    <source>
        <dbReference type="ARBA" id="ARBA00051542"/>
    </source>
</evidence>
<name>A0A9D2S6U9_9FIRM</name>
<comment type="catalytic activity">
    <reaction evidence="9">
        <text>S-sulfanyl-L-cysteinyl-[protein] + uridine(34) in tRNA + AH2 + ATP = 2-thiouridine(34) in tRNA + L-cysteinyl-[protein] + A + AMP + diphosphate + H(+)</text>
        <dbReference type="Rhea" id="RHEA:47032"/>
        <dbReference type="Rhea" id="RHEA-COMP:10131"/>
        <dbReference type="Rhea" id="RHEA-COMP:11726"/>
        <dbReference type="Rhea" id="RHEA-COMP:11727"/>
        <dbReference type="Rhea" id="RHEA-COMP:11728"/>
        <dbReference type="ChEBI" id="CHEBI:13193"/>
        <dbReference type="ChEBI" id="CHEBI:15378"/>
        <dbReference type="ChEBI" id="CHEBI:17499"/>
        <dbReference type="ChEBI" id="CHEBI:29950"/>
        <dbReference type="ChEBI" id="CHEBI:30616"/>
        <dbReference type="ChEBI" id="CHEBI:33019"/>
        <dbReference type="ChEBI" id="CHEBI:61963"/>
        <dbReference type="ChEBI" id="CHEBI:65315"/>
        <dbReference type="ChEBI" id="CHEBI:87170"/>
        <dbReference type="ChEBI" id="CHEBI:456215"/>
        <dbReference type="EC" id="2.8.1.13"/>
    </reaction>
</comment>
<dbReference type="Pfam" id="PF20259">
    <property type="entry name" value="tRNA_Me_trans_M"/>
    <property type="match status" value="1"/>
</dbReference>
<dbReference type="InterPro" id="IPR014729">
    <property type="entry name" value="Rossmann-like_a/b/a_fold"/>
</dbReference>
<dbReference type="NCBIfam" id="TIGR00420">
    <property type="entry name" value="trmU"/>
    <property type="match status" value="1"/>
</dbReference>
<evidence type="ECO:0000256" key="3">
    <source>
        <dbReference type="ARBA" id="ARBA00022679"/>
    </source>
</evidence>
<dbReference type="Gene3D" id="2.30.30.280">
    <property type="entry name" value="Adenine nucleotide alpha hydrolases-like domains"/>
    <property type="match status" value="1"/>
</dbReference>
<dbReference type="Proteomes" id="UP000824211">
    <property type="component" value="Unassembled WGS sequence"/>
</dbReference>
<proteinExistence type="predicted"/>
<evidence type="ECO:0000256" key="2">
    <source>
        <dbReference type="ARBA" id="ARBA00022555"/>
    </source>
</evidence>
<evidence type="ECO:0000256" key="8">
    <source>
        <dbReference type="ARBA" id="ARBA00023157"/>
    </source>
</evidence>
<dbReference type="InterPro" id="IPR023382">
    <property type="entry name" value="MnmA-like_central_sf"/>
</dbReference>
<evidence type="ECO:0000259" key="11">
    <source>
        <dbReference type="Pfam" id="PF20259"/>
    </source>
</evidence>
<evidence type="ECO:0000256" key="6">
    <source>
        <dbReference type="ARBA" id="ARBA00022840"/>
    </source>
</evidence>
<dbReference type="PANTHER" id="PTHR11933">
    <property type="entry name" value="TRNA 5-METHYLAMINOMETHYL-2-THIOURIDYLATE -METHYLTRANSFERASE"/>
    <property type="match status" value="1"/>
</dbReference>
<dbReference type="Pfam" id="PF20258">
    <property type="entry name" value="tRNA_Me_trans_C"/>
    <property type="match status" value="1"/>
</dbReference>
<keyword evidence="4" id="KW-0819">tRNA processing</keyword>
<dbReference type="GO" id="GO:0103016">
    <property type="term" value="F:tRNA-uridine 2-sulfurtransferase activity"/>
    <property type="evidence" value="ECO:0007669"/>
    <property type="project" value="UniProtKB-EC"/>
</dbReference>
<dbReference type="InterPro" id="IPR046884">
    <property type="entry name" value="MnmA-like_central"/>
</dbReference>